<evidence type="ECO:0000256" key="3">
    <source>
        <dbReference type="ARBA" id="ARBA00022679"/>
    </source>
</evidence>
<keyword evidence="8" id="KW-0472">Membrane</keyword>
<sequence>MISQSKIRVICLCIVSIITTIALMSFQWTGHAKEVNRPVPVKRVYIVKNKGLSSYIEPRSKVNLHLKGFRKNDRNENLLMYSKASKCGSTTLLAVMTTACEYSGKYNLTHILPVPEISELTTVAEKQNYALTQLQDKRPTIVVGHFSFFDFIELGFKQPLFIDIVRDPVERWISNFYYYRSSEIHIKRLNFTEGETNQTFEECYQMWKKKTGCSGKNIKQTVACLKEKPAKGCLRFKVYHSYYSFWFSGKYSTNRSLISSANAKSNIEKYYAFVGLTEHFNETVRAMERVLPRFTDELSRAYNAHRVVQVKNRSLRKARPSNKTIAVMKEYLADDYDFYKFISQRFYRHLKHLGIKLT</sequence>
<keyword evidence="5" id="KW-0735">Signal-anchor</keyword>
<dbReference type="AlphaFoldDB" id="A0A8S4NCI0"/>
<keyword evidence="3" id="KW-0808">Transferase</keyword>
<evidence type="ECO:0000313" key="11">
    <source>
        <dbReference type="Proteomes" id="UP000749559"/>
    </source>
</evidence>
<reference evidence="10" key="1">
    <citation type="submission" date="2022-03" db="EMBL/GenBank/DDBJ databases">
        <authorList>
            <person name="Martin C."/>
        </authorList>
    </citation>
    <scope>NUCLEOTIDE SEQUENCE</scope>
</reference>
<dbReference type="Pfam" id="PF03567">
    <property type="entry name" value="Sulfotransfer_2"/>
    <property type="match status" value="1"/>
</dbReference>
<dbReference type="Gene3D" id="3.40.50.300">
    <property type="entry name" value="P-loop containing nucleotide triphosphate hydrolases"/>
    <property type="match status" value="1"/>
</dbReference>
<comment type="subcellular location">
    <subcellularLocation>
        <location evidence="1">Golgi apparatus membrane</location>
        <topology evidence="1">Single-pass type II membrane protein</topology>
    </subcellularLocation>
</comment>
<comment type="caution">
    <text evidence="10">The sequence shown here is derived from an EMBL/GenBank/DDBJ whole genome shotgun (WGS) entry which is preliminary data.</text>
</comment>
<proteinExistence type="inferred from homology"/>
<evidence type="ECO:0000256" key="5">
    <source>
        <dbReference type="ARBA" id="ARBA00022968"/>
    </source>
</evidence>
<name>A0A8S4NCI0_OWEFU</name>
<accession>A0A8S4NCI0</accession>
<dbReference type="OrthoDB" id="10019582at2759"/>
<dbReference type="InterPro" id="IPR007734">
    <property type="entry name" value="Heparan_SO4_2-O-STrfase"/>
</dbReference>
<keyword evidence="7" id="KW-0333">Golgi apparatus</keyword>
<evidence type="ECO:0000256" key="7">
    <source>
        <dbReference type="ARBA" id="ARBA00023034"/>
    </source>
</evidence>
<dbReference type="InterPro" id="IPR005331">
    <property type="entry name" value="Sulfotransferase"/>
</dbReference>
<evidence type="ECO:0008006" key="12">
    <source>
        <dbReference type="Google" id="ProtNLM"/>
    </source>
</evidence>
<evidence type="ECO:0000256" key="1">
    <source>
        <dbReference type="ARBA" id="ARBA00004323"/>
    </source>
</evidence>
<organism evidence="10 11">
    <name type="scientific">Owenia fusiformis</name>
    <name type="common">Polychaete worm</name>
    <dbReference type="NCBI Taxonomy" id="6347"/>
    <lineage>
        <taxon>Eukaryota</taxon>
        <taxon>Metazoa</taxon>
        <taxon>Spiralia</taxon>
        <taxon>Lophotrochozoa</taxon>
        <taxon>Annelida</taxon>
        <taxon>Polychaeta</taxon>
        <taxon>Sedentaria</taxon>
        <taxon>Canalipalpata</taxon>
        <taxon>Sabellida</taxon>
        <taxon>Oweniida</taxon>
        <taxon>Oweniidae</taxon>
        <taxon>Owenia</taxon>
    </lineage>
</organism>
<evidence type="ECO:0000256" key="6">
    <source>
        <dbReference type="ARBA" id="ARBA00022989"/>
    </source>
</evidence>
<evidence type="ECO:0000256" key="8">
    <source>
        <dbReference type="ARBA" id="ARBA00023136"/>
    </source>
</evidence>
<keyword evidence="9" id="KW-0325">Glycoprotein</keyword>
<dbReference type="PANTHER" id="PTHR12129">
    <property type="entry name" value="HEPARAN SULFATE 2-O-SULFOTRANSFERASE"/>
    <property type="match status" value="1"/>
</dbReference>
<evidence type="ECO:0000256" key="9">
    <source>
        <dbReference type="ARBA" id="ARBA00023180"/>
    </source>
</evidence>
<dbReference type="EMBL" id="CAIIXF020000003">
    <property type="protein sequence ID" value="CAH1778964.1"/>
    <property type="molecule type" value="Genomic_DNA"/>
</dbReference>
<dbReference type="InterPro" id="IPR027417">
    <property type="entry name" value="P-loop_NTPase"/>
</dbReference>
<dbReference type="GO" id="GO:0000139">
    <property type="term" value="C:Golgi membrane"/>
    <property type="evidence" value="ECO:0007669"/>
    <property type="project" value="UniProtKB-SubCell"/>
</dbReference>
<dbReference type="PANTHER" id="PTHR12129:SF15">
    <property type="entry name" value="URONYL 2-SULFOTRANSFERASE"/>
    <property type="match status" value="1"/>
</dbReference>
<keyword evidence="11" id="KW-1185">Reference proteome</keyword>
<gene>
    <name evidence="10" type="ORF">OFUS_LOCUS5819</name>
</gene>
<evidence type="ECO:0000313" key="10">
    <source>
        <dbReference type="EMBL" id="CAH1778964.1"/>
    </source>
</evidence>
<keyword evidence="6" id="KW-1133">Transmembrane helix</keyword>
<comment type="similarity">
    <text evidence="2">Belongs to the sulfotransferase 3 family.</text>
</comment>
<protein>
    <recommendedName>
        <fullName evidence="12">Sulfotransferase domain-containing protein</fullName>
    </recommendedName>
</protein>
<evidence type="ECO:0000256" key="2">
    <source>
        <dbReference type="ARBA" id="ARBA00010569"/>
    </source>
</evidence>
<keyword evidence="4" id="KW-0812">Transmembrane</keyword>
<dbReference type="GO" id="GO:0008146">
    <property type="term" value="F:sulfotransferase activity"/>
    <property type="evidence" value="ECO:0007669"/>
    <property type="project" value="InterPro"/>
</dbReference>
<dbReference type="Proteomes" id="UP000749559">
    <property type="component" value="Unassembled WGS sequence"/>
</dbReference>
<dbReference type="SUPFAM" id="SSF52540">
    <property type="entry name" value="P-loop containing nucleoside triphosphate hydrolases"/>
    <property type="match status" value="1"/>
</dbReference>
<evidence type="ECO:0000256" key="4">
    <source>
        <dbReference type="ARBA" id="ARBA00022692"/>
    </source>
</evidence>